<organism evidence="1 2">
    <name type="scientific">Candidatus Methylacidiphilum fumarolicum</name>
    <dbReference type="NCBI Taxonomy" id="591154"/>
    <lineage>
        <taxon>Bacteria</taxon>
        <taxon>Pseudomonadati</taxon>
        <taxon>Verrucomicrobiota</taxon>
        <taxon>Methylacidiphilae</taxon>
        <taxon>Methylacidiphilales</taxon>
        <taxon>Methylacidiphilaceae</taxon>
        <taxon>Methylacidiphilum (ex Ratnadevi et al. 2023)</taxon>
    </lineage>
</organism>
<evidence type="ECO:0000313" key="2">
    <source>
        <dbReference type="Proteomes" id="UP001161497"/>
    </source>
</evidence>
<evidence type="ECO:0000313" key="1">
    <source>
        <dbReference type="EMBL" id="CAI9086730.1"/>
    </source>
</evidence>
<sequence length="54" mass="6042">MKGLKEGLSMLCGPGMSTLELFSTLKGFDGLGLREKNQAKPFIFVLVFSFYQYC</sequence>
<dbReference type="Proteomes" id="UP001161497">
    <property type="component" value="Chromosome"/>
</dbReference>
<dbReference type="EMBL" id="OX458932">
    <property type="protein sequence ID" value="CAI9086730.1"/>
    <property type="molecule type" value="Genomic_DNA"/>
</dbReference>
<gene>
    <name evidence="1" type="ORF">MFUM_2424</name>
</gene>
<keyword evidence="2" id="KW-1185">Reference proteome</keyword>
<name>A0ABM9IG83_9BACT</name>
<accession>A0ABM9IG83</accession>
<protein>
    <submittedName>
        <fullName evidence="1">Uncharacterized protein</fullName>
    </submittedName>
</protein>
<reference evidence="1" key="1">
    <citation type="submission" date="2023-03" db="EMBL/GenBank/DDBJ databases">
        <authorList>
            <person name="Cremers G."/>
            <person name="Picone N."/>
        </authorList>
    </citation>
    <scope>NUCLEOTIDE SEQUENCE</scope>
    <source>
        <strain evidence="1">Sample_alias</strain>
    </source>
</reference>
<proteinExistence type="predicted"/>